<evidence type="ECO:0000313" key="2">
    <source>
        <dbReference type="Proteomes" id="UP000245634"/>
    </source>
</evidence>
<comment type="caution">
    <text evidence="1">The sequence shown here is derived from an EMBL/GenBank/DDBJ whole genome shotgun (WGS) entry which is preliminary data.</text>
</comment>
<name>A0A316DFJ7_9BACL</name>
<keyword evidence="2" id="KW-1185">Reference proteome</keyword>
<evidence type="ECO:0000313" key="1">
    <source>
        <dbReference type="EMBL" id="PWK15989.1"/>
    </source>
</evidence>
<accession>A0A316DFJ7</accession>
<dbReference type="RefSeq" id="WP_109686349.1">
    <property type="nucleotide sequence ID" value="NZ_QGGL01000002.1"/>
</dbReference>
<dbReference type="AlphaFoldDB" id="A0A316DFJ7"/>
<protein>
    <submittedName>
        <fullName evidence="1">Uncharacterized protein</fullName>
    </submittedName>
</protein>
<organism evidence="1 2">
    <name type="scientific">Tumebacillus permanentifrigoris</name>
    <dbReference type="NCBI Taxonomy" id="378543"/>
    <lineage>
        <taxon>Bacteria</taxon>
        <taxon>Bacillati</taxon>
        <taxon>Bacillota</taxon>
        <taxon>Bacilli</taxon>
        <taxon>Bacillales</taxon>
        <taxon>Alicyclobacillaceae</taxon>
        <taxon>Tumebacillus</taxon>
    </lineage>
</organism>
<dbReference type="OrthoDB" id="9913293at2"/>
<gene>
    <name evidence="1" type="ORF">C7459_102235</name>
</gene>
<dbReference type="Proteomes" id="UP000245634">
    <property type="component" value="Unassembled WGS sequence"/>
</dbReference>
<sequence length="115" mass="13431">MSQNVWNPYDFRNEGEAVETTLISEQTQPPVPQTWQFPLETQQYPNYYEVPMPQNFPYPRTFRTVTQSGDEVEYQLRFFPGPGPFYPGPVFGPVPIIRPLPPVPFLPPLIPPFFW</sequence>
<reference evidence="1 2" key="1">
    <citation type="submission" date="2018-05" db="EMBL/GenBank/DDBJ databases">
        <title>Genomic Encyclopedia of Type Strains, Phase IV (KMG-IV): sequencing the most valuable type-strain genomes for metagenomic binning, comparative biology and taxonomic classification.</title>
        <authorList>
            <person name="Goeker M."/>
        </authorList>
    </citation>
    <scope>NUCLEOTIDE SEQUENCE [LARGE SCALE GENOMIC DNA]</scope>
    <source>
        <strain evidence="1 2">DSM 18773</strain>
    </source>
</reference>
<proteinExistence type="predicted"/>
<dbReference type="EMBL" id="QGGL01000002">
    <property type="protein sequence ID" value="PWK15989.1"/>
    <property type="molecule type" value="Genomic_DNA"/>
</dbReference>